<accession>A0AAJ1HUV1</accession>
<dbReference type="Proteomes" id="UP001220670">
    <property type="component" value="Unassembled WGS sequence"/>
</dbReference>
<sequence length="170" mass="19673">MKNYYGKKVKLDGYTFDSRKEASFYAAYIKSCGKKYQVHPQYELLPIYNAGEVRVGGIYYRPDFVVYGVDGAIEHVYDVKTGIAYRATDASAQLRFKLFWRKYGIPVEVVTPLRSYFKVKILGTTTKTQPMHQRIKRDGTIVKDYYDIKTSIDYKVEELLEGERDGKQGS</sequence>
<gene>
    <name evidence="1" type="ORF">PO250_08950</name>
</gene>
<dbReference type="InterPro" id="IPR009414">
    <property type="entry name" value="DUF1064"/>
</dbReference>
<dbReference type="AlphaFoldDB" id="A0AAJ1HUV1"/>
<proteinExistence type="predicted"/>
<dbReference type="RefSeq" id="WP_272209382.1">
    <property type="nucleotide sequence ID" value="NZ_JAQOMV010000005.1"/>
</dbReference>
<reference evidence="1" key="1">
    <citation type="submission" date="2023-01" db="EMBL/GenBank/DDBJ databases">
        <title>Genome analysis of 13 Lactobacillus isolated from gut of wild boar.</title>
        <authorList>
            <person name="Papp P."/>
            <person name="Libisch B."/>
            <person name="Nagy T."/>
            <person name="Olasz F."/>
        </authorList>
    </citation>
    <scope>NUCLEOTIDE SEQUENCE</scope>
    <source>
        <strain evidence="1">F146</strain>
    </source>
</reference>
<evidence type="ECO:0000313" key="1">
    <source>
        <dbReference type="EMBL" id="MDC2830418.1"/>
    </source>
</evidence>
<protein>
    <submittedName>
        <fullName evidence="1">DUF1064 domain-containing protein</fullName>
    </submittedName>
</protein>
<organism evidence="1 2">
    <name type="scientific">Limosilactobacillus mucosae</name>
    <name type="common">Lactobacillus mucosae</name>
    <dbReference type="NCBI Taxonomy" id="97478"/>
    <lineage>
        <taxon>Bacteria</taxon>
        <taxon>Bacillati</taxon>
        <taxon>Bacillota</taxon>
        <taxon>Bacilli</taxon>
        <taxon>Lactobacillales</taxon>
        <taxon>Lactobacillaceae</taxon>
        <taxon>Limosilactobacillus</taxon>
    </lineage>
</organism>
<evidence type="ECO:0000313" key="2">
    <source>
        <dbReference type="Proteomes" id="UP001220670"/>
    </source>
</evidence>
<dbReference type="EMBL" id="JAQONE010000025">
    <property type="protein sequence ID" value="MDC2830418.1"/>
    <property type="molecule type" value="Genomic_DNA"/>
</dbReference>
<comment type="caution">
    <text evidence="1">The sequence shown here is derived from an EMBL/GenBank/DDBJ whole genome shotgun (WGS) entry which is preliminary data.</text>
</comment>
<dbReference type="Pfam" id="PF06356">
    <property type="entry name" value="DUF1064"/>
    <property type="match status" value="1"/>
</dbReference>
<name>A0AAJ1HUV1_LIMMU</name>